<evidence type="ECO:0000259" key="5">
    <source>
        <dbReference type="Pfam" id="PF13844"/>
    </source>
</evidence>
<keyword evidence="2 6" id="KW-0808">Transferase</keyword>
<dbReference type="PANTHER" id="PTHR44366:SF1">
    <property type="entry name" value="UDP-N-ACETYLGLUCOSAMINE--PEPTIDE N-ACETYLGLUCOSAMINYLTRANSFERASE 110 KDA SUBUNIT"/>
    <property type="match status" value="1"/>
</dbReference>
<evidence type="ECO:0000256" key="1">
    <source>
        <dbReference type="ARBA" id="ARBA00004922"/>
    </source>
</evidence>
<evidence type="ECO:0000256" key="4">
    <source>
        <dbReference type="ARBA" id="ARBA00022803"/>
    </source>
</evidence>
<dbReference type="STRING" id="1387277.SAMN06295998_102254"/>
<evidence type="ECO:0000313" key="7">
    <source>
        <dbReference type="Proteomes" id="UP000192330"/>
    </source>
</evidence>
<dbReference type="RefSeq" id="WP_084350583.1">
    <property type="nucleotide sequence ID" value="NZ_FWYD01000002.1"/>
</dbReference>
<keyword evidence="3" id="KW-0677">Repeat</keyword>
<feature type="domain" description="O-GlcNAc transferase C-terminal" evidence="5">
    <location>
        <begin position="438"/>
        <end position="631"/>
    </location>
</feature>
<dbReference type="Proteomes" id="UP000192330">
    <property type="component" value="Unassembled WGS sequence"/>
</dbReference>
<reference evidence="6 7" key="1">
    <citation type="submission" date="2017-04" db="EMBL/GenBank/DDBJ databases">
        <authorList>
            <person name="Afonso C.L."/>
            <person name="Miller P.J."/>
            <person name="Scott M.A."/>
            <person name="Spackman E."/>
            <person name="Goraichik I."/>
            <person name="Dimitrov K.M."/>
            <person name="Suarez D.L."/>
            <person name="Swayne D.E."/>
        </authorList>
    </citation>
    <scope>NUCLEOTIDE SEQUENCE [LARGE SCALE GENOMIC DNA]</scope>
    <source>
        <strain evidence="6 7">CGMCC 1.12644</strain>
    </source>
</reference>
<dbReference type="AlphaFoldDB" id="A0A1W1ZYP4"/>
<organism evidence="6 7">
    <name type="scientific">Primorskyibacter flagellatus</name>
    <dbReference type="NCBI Taxonomy" id="1387277"/>
    <lineage>
        <taxon>Bacteria</taxon>
        <taxon>Pseudomonadati</taxon>
        <taxon>Pseudomonadota</taxon>
        <taxon>Alphaproteobacteria</taxon>
        <taxon>Rhodobacterales</taxon>
        <taxon>Roseobacteraceae</taxon>
        <taxon>Primorskyibacter</taxon>
    </lineage>
</organism>
<proteinExistence type="predicted"/>
<evidence type="ECO:0000256" key="2">
    <source>
        <dbReference type="ARBA" id="ARBA00022679"/>
    </source>
</evidence>
<dbReference type="GO" id="GO:0006493">
    <property type="term" value="P:protein O-linked glycosylation"/>
    <property type="evidence" value="ECO:0007669"/>
    <property type="project" value="InterPro"/>
</dbReference>
<protein>
    <submittedName>
        <fullName evidence="6">Predicted O-linked N-acetylglucosamine transferase, SPINDLY family</fullName>
    </submittedName>
</protein>
<dbReference type="OrthoDB" id="146908at2"/>
<name>A0A1W1ZYP4_9RHOB</name>
<dbReference type="Gene3D" id="3.40.50.11380">
    <property type="match status" value="1"/>
</dbReference>
<dbReference type="InterPro" id="IPR037919">
    <property type="entry name" value="OGT"/>
</dbReference>
<accession>A0A1W1ZYP4</accession>
<dbReference type="PANTHER" id="PTHR44366">
    <property type="entry name" value="UDP-N-ACETYLGLUCOSAMINE--PEPTIDE N-ACETYLGLUCOSAMINYLTRANSFERASE 110 KDA SUBUNIT"/>
    <property type="match status" value="1"/>
</dbReference>
<comment type="pathway">
    <text evidence="1">Protein modification; protein glycosylation.</text>
</comment>
<dbReference type="InterPro" id="IPR029489">
    <property type="entry name" value="OGT/SEC/SPY_C"/>
</dbReference>
<evidence type="ECO:0000256" key="3">
    <source>
        <dbReference type="ARBA" id="ARBA00022737"/>
    </source>
</evidence>
<keyword evidence="7" id="KW-1185">Reference proteome</keyword>
<dbReference type="EMBL" id="FWYD01000002">
    <property type="protein sequence ID" value="SMC53476.1"/>
    <property type="molecule type" value="Genomic_DNA"/>
</dbReference>
<evidence type="ECO:0000313" key="6">
    <source>
        <dbReference type="EMBL" id="SMC53476.1"/>
    </source>
</evidence>
<keyword evidence="4" id="KW-0802">TPR repeat</keyword>
<gene>
    <name evidence="6" type="ORF">SAMN06295998_102254</name>
</gene>
<dbReference type="Gene3D" id="3.40.50.2000">
    <property type="entry name" value="Glycogen Phosphorylase B"/>
    <property type="match status" value="1"/>
</dbReference>
<dbReference type="Pfam" id="PF13844">
    <property type="entry name" value="Glyco_transf_41"/>
    <property type="match status" value="1"/>
</dbReference>
<sequence length="644" mass="72358">MPIRAKLIDCLNSRLIEDLQLYQTALSTFGIVAHAVGTSQITAIRKSRSNVARMLFEYLSPAKANEVKGDPPQNAAPDSETICRTTFMAQPHFRIWLGYPVLERDEADKALIDTCLKSLTTAEGVTVFRDIAVLTMYLSPHELPLLSPAQIAKMPRYELGFYLGILLNRPVLLTEEDEVQYGKFTPDLIDWICELLEDPQIAPIQKSLLDLVQKINLGEYYVAEIDAPPLLEKRKKMIGLIRRLDPTLRKIPPYQPPARANDPTRKIRVGFLARTLKKGPDSESLYALFRDFDTDRFEIYAYTIDHFDRVVKADKAFDEAFDKVLSGRRLLRYVQGTAHIVDKLRSDELDIFILANSTHFGVGTADLLISHRVAPIQISSNTVNPLPTSVGAFDHFLTSSCPDTSDEIAYSDIMEPPIFLDPTSICYPFGLGKETRTVLDRATIGLRDDDVMFYNGSSVDRLRAPCLRAYMRAVAQVPNGKLVLAPFNSGWSGNLHSNIFWERLRRVAAEEGFSLEDIVITNELTLAEARNLVQICDVYLTTWPHGGATTVTLALDKAKPVVVTKRVSSRSIDQFLVGSVGLNELVAKDEDDFIRIAADLGRSAETRTAIGDRLSNYDGKMPFFDVDNYSTRFQQLLLDVWDRN</sequence>
<dbReference type="GO" id="GO:0097363">
    <property type="term" value="F:protein O-acetylglucosaminyltransferase activity"/>
    <property type="evidence" value="ECO:0007669"/>
    <property type="project" value="TreeGrafter"/>
</dbReference>